<dbReference type="Pfam" id="PF02879">
    <property type="entry name" value="PGM_PMM_II"/>
    <property type="match status" value="1"/>
</dbReference>
<keyword evidence="10" id="KW-0413">Isomerase</keyword>
<dbReference type="SUPFAM" id="SSF55957">
    <property type="entry name" value="Phosphoglucomutase, C-terminal domain"/>
    <property type="match status" value="1"/>
</dbReference>
<proteinExistence type="inferred from homology"/>
<comment type="cofactor">
    <cofactor evidence="2">
        <name>Mg(2+)</name>
        <dbReference type="ChEBI" id="CHEBI:18420"/>
    </cofactor>
</comment>
<dbReference type="PANTHER" id="PTHR43771:SF1">
    <property type="entry name" value="PHOSPHOMANNOMUTASE"/>
    <property type="match status" value="1"/>
</dbReference>
<comment type="similarity">
    <text evidence="4 11">Belongs to the phosphohexose mutase family.</text>
</comment>
<dbReference type="GO" id="GO:0004615">
    <property type="term" value="F:phosphomannomutase activity"/>
    <property type="evidence" value="ECO:0007669"/>
    <property type="project" value="UniProtKB-EC"/>
</dbReference>
<dbReference type="PANTHER" id="PTHR43771">
    <property type="entry name" value="PHOSPHOMANNOMUTASE"/>
    <property type="match status" value="1"/>
</dbReference>
<dbReference type="InterPro" id="IPR005846">
    <property type="entry name" value="A-D-PHexomutase_a/b/a-III"/>
</dbReference>
<keyword evidence="9 11" id="KW-0460">Magnesium</keyword>
<dbReference type="PRINTS" id="PR00509">
    <property type="entry name" value="PGMPMM"/>
</dbReference>
<dbReference type="GO" id="GO:0005975">
    <property type="term" value="P:carbohydrate metabolic process"/>
    <property type="evidence" value="ECO:0007669"/>
    <property type="project" value="InterPro"/>
</dbReference>
<evidence type="ECO:0000256" key="10">
    <source>
        <dbReference type="ARBA" id="ARBA00023235"/>
    </source>
</evidence>
<evidence type="ECO:0000313" key="17">
    <source>
        <dbReference type="Proteomes" id="UP001187825"/>
    </source>
</evidence>
<evidence type="ECO:0000256" key="5">
    <source>
        <dbReference type="ARBA" id="ARBA00012730"/>
    </source>
</evidence>
<accession>A0AAD2ZKE3</accession>
<evidence type="ECO:0000256" key="11">
    <source>
        <dbReference type="RuleBase" id="RU004326"/>
    </source>
</evidence>
<dbReference type="InterPro" id="IPR036900">
    <property type="entry name" value="A-D-PHexomutase_C_sf"/>
</dbReference>
<dbReference type="Pfam" id="PF02878">
    <property type="entry name" value="PGM_PMM_I"/>
    <property type="match status" value="1"/>
</dbReference>
<dbReference type="PROSITE" id="PS00710">
    <property type="entry name" value="PGM_PMM"/>
    <property type="match status" value="1"/>
</dbReference>
<dbReference type="Gene3D" id="3.30.310.50">
    <property type="entry name" value="Alpha-D-phosphohexomutase, C-terminal domain"/>
    <property type="match status" value="1"/>
</dbReference>
<dbReference type="GO" id="GO:0000287">
    <property type="term" value="F:magnesium ion binding"/>
    <property type="evidence" value="ECO:0007669"/>
    <property type="project" value="InterPro"/>
</dbReference>
<protein>
    <recommendedName>
        <fullName evidence="6">Phosphomannomutase</fullName>
        <ecNumber evidence="5">5.4.2.8</ecNumber>
    </recommendedName>
</protein>
<dbReference type="InterPro" id="IPR005841">
    <property type="entry name" value="Alpha-D-phosphohexomutase_SF"/>
</dbReference>
<dbReference type="AlphaFoldDB" id="A0AAD2ZKE3"/>
<comment type="caution">
    <text evidence="16">The sequence shown here is derived from an EMBL/GenBank/DDBJ whole genome shotgun (WGS) entry which is preliminary data.</text>
</comment>
<dbReference type="EMBL" id="ABNXQI010000034">
    <property type="protein sequence ID" value="ELP2901551.1"/>
    <property type="molecule type" value="Genomic_DNA"/>
</dbReference>
<dbReference type="Gene3D" id="3.40.120.10">
    <property type="entry name" value="Alpha-D-Glucose-1,6-Bisphosphate, subunit A, domain 3"/>
    <property type="match status" value="3"/>
</dbReference>
<gene>
    <name evidence="16" type="primary">rfbK</name>
    <name evidence="16" type="synonym">manB</name>
    <name evidence="16" type="ORF">R0P33_003891</name>
</gene>
<evidence type="ECO:0000256" key="1">
    <source>
        <dbReference type="ARBA" id="ARBA00000586"/>
    </source>
</evidence>
<feature type="domain" description="Alpha-D-phosphohexomutase alpha/beta/alpha" evidence="14">
    <location>
        <begin position="153"/>
        <end position="258"/>
    </location>
</feature>
<feature type="domain" description="Alpha-D-phosphohexomutase C-terminal" evidence="12">
    <location>
        <begin position="378"/>
        <end position="448"/>
    </location>
</feature>
<name>A0AAD2ZKE3_ECOLX</name>
<evidence type="ECO:0000259" key="12">
    <source>
        <dbReference type="Pfam" id="PF00408"/>
    </source>
</evidence>
<organism evidence="16 17">
    <name type="scientific">Escherichia coli O111</name>
    <dbReference type="NCBI Taxonomy" id="1055535"/>
    <lineage>
        <taxon>Bacteria</taxon>
        <taxon>Pseudomonadati</taxon>
        <taxon>Pseudomonadota</taxon>
        <taxon>Gammaproteobacteria</taxon>
        <taxon>Enterobacterales</taxon>
        <taxon>Enterobacteriaceae</taxon>
        <taxon>Escherichia</taxon>
    </lineage>
</organism>
<evidence type="ECO:0000256" key="9">
    <source>
        <dbReference type="ARBA" id="ARBA00022842"/>
    </source>
</evidence>
<evidence type="ECO:0000256" key="3">
    <source>
        <dbReference type="ARBA" id="ARBA00004699"/>
    </source>
</evidence>
<evidence type="ECO:0000259" key="15">
    <source>
        <dbReference type="Pfam" id="PF02880"/>
    </source>
</evidence>
<evidence type="ECO:0000256" key="4">
    <source>
        <dbReference type="ARBA" id="ARBA00010231"/>
    </source>
</evidence>
<feature type="domain" description="Alpha-D-phosphohexomutase alpha/beta/alpha" evidence="13">
    <location>
        <begin position="7"/>
        <end position="135"/>
    </location>
</feature>
<comment type="catalytic activity">
    <reaction evidence="1">
        <text>alpha-D-mannose 1-phosphate = D-mannose 6-phosphate</text>
        <dbReference type="Rhea" id="RHEA:11140"/>
        <dbReference type="ChEBI" id="CHEBI:58409"/>
        <dbReference type="ChEBI" id="CHEBI:58735"/>
        <dbReference type="EC" id="5.4.2.8"/>
    </reaction>
</comment>
<evidence type="ECO:0000259" key="14">
    <source>
        <dbReference type="Pfam" id="PF02879"/>
    </source>
</evidence>
<feature type="domain" description="Alpha-D-phosphohexomutase alpha/beta/alpha" evidence="15">
    <location>
        <begin position="263"/>
        <end position="366"/>
    </location>
</feature>
<dbReference type="InterPro" id="IPR005844">
    <property type="entry name" value="A-D-PHexomutase_a/b/a-I"/>
</dbReference>
<dbReference type="InterPro" id="IPR016066">
    <property type="entry name" value="A-D-PHexomutase_CS"/>
</dbReference>
<keyword evidence="7" id="KW-0597">Phosphoprotein</keyword>
<dbReference type="InterPro" id="IPR005843">
    <property type="entry name" value="A-D-PHexomutase_C"/>
</dbReference>
<comment type="pathway">
    <text evidence="3">Nucleotide-sugar biosynthesis; GDP-alpha-D-mannose biosynthesis; alpha-D-mannose 1-phosphate from D-fructose 6-phosphate: step 2/2.</text>
</comment>
<dbReference type="SMR" id="A0AAD2ZKE3"/>
<dbReference type="Pfam" id="PF00408">
    <property type="entry name" value="PGM_PMM_IV"/>
    <property type="match status" value="1"/>
</dbReference>
<dbReference type="CDD" id="cd03089">
    <property type="entry name" value="PMM_PGM"/>
    <property type="match status" value="1"/>
</dbReference>
<keyword evidence="8 11" id="KW-0479">Metal-binding</keyword>
<evidence type="ECO:0000256" key="2">
    <source>
        <dbReference type="ARBA" id="ARBA00001946"/>
    </source>
</evidence>
<evidence type="ECO:0000259" key="13">
    <source>
        <dbReference type="Pfam" id="PF02878"/>
    </source>
</evidence>
<evidence type="ECO:0000256" key="7">
    <source>
        <dbReference type="ARBA" id="ARBA00022553"/>
    </source>
</evidence>
<dbReference type="InterPro" id="IPR016055">
    <property type="entry name" value="A-D-PHexomutase_a/b/a-I/II/III"/>
</dbReference>
<dbReference type="Pfam" id="PF02880">
    <property type="entry name" value="PGM_PMM_III"/>
    <property type="match status" value="1"/>
</dbReference>
<dbReference type="Proteomes" id="UP001187825">
    <property type="component" value="Unassembled WGS sequence"/>
</dbReference>
<reference evidence="16" key="1">
    <citation type="submission" date="2023-10" db="EMBL/GenBank/DDBJ databases">
        <authorList>
            <consortium name="GenomeTrakr network: Whole genome sequencing for foodborne pathogen traceback"/>
        </authorList>
    </citation>
    <scope>NUCLEOTIDE SEQUENCE</scope>
    <source>
        <strain evidence="16">RM9975</strain>
    </source>
</reference>
<evidence type="ECO:0000256" key="6">
    <source>
        <dbReference type="ARBA" id="ARBA00021706"/>
    </source>
</evidence>
<dbReference type="SUPFAM" id="SSF53738">
    <property type="entry name" value="Phosphoglucomutase, first 3 domains"/>
    <property type="match status" value="3"/>
</dbReference>
<evidence type="ECO:0000313" key="16">
    <source>
        <dbReference type="EMBL" id="ELP2901551.1"/>
    </source>
</evidence>
<sequence>MNKITCFKAYDIRGRLGAELNDEIAYRIGRAYGEFFKPQTVVVGGDARLTSESLKKSLSNGLCDAGVNVLDLGMCGTEEIYFSTWYLGIDGGIEVTASHNPIDYNGMKLVTKGARPISSDTGLKDIQQLVESNNFEELNLEKKGNITKYSTRDAYINHLMGYANLQKIKKIKIVVNSGNGAAGPVIDAIEECFLRNNIPIQFVKINNTPDGNFPHGIPNPLLPECREDTSSAVIRHSADFGIAFDGDFDRCFFFDENGQFIEGYYIVGLLAEVFLGKYPNAKIIHDPRLIWNTIDIVESHGGIPIMTKTGHAYIKQRMREEDAVYGGEMSAHHYFKDFAYCDSGMIPWILICELLSLTNKKLGELVCGCINDWPASGEINCTLDNPQNEIDKLFNRYKDSALAVDYTDGLTMEFSDWRFNVRCSNTEPVVRLNVESRNNAILMQEKTEEILNFISK</sequence>
<dbReference type="EC" id="5.4.2.8" evidence="5"/>
<dbReference type="InterPro" id="IPR005845">
    <property type="entry name" value="A-D-PHexomutase_a/b/a-II"/>
</dbReference>
<evidence type="ECO:0000256" key="8">
    <source>
        <dbReference type="ARBA" id="ARBA00022723"/>
    </source>
</evidence>